<keyword evidence="1 5" id="KW-0597">Phosphoprotein</keyword>
<dbReference type="SMART" id="SM00421">
    <property type="entry name" value="HTH_LUXR"/>
    <property type="match status" value="1"/>
</dbReference>
<gene>
    <name evidence="8" type="ORF">HDA45_001455</name>
</gene>
<dbReference type="SUPFAM" id="SSF52172">
    <property type="entry name" value="CheY-like"/>
    <property type="match status" value="1"/>
</dbReference>
<dbReference type="InterPro" id="IPR000792">
    <property type="entry name" value="Tscrpt_reg_LuxR_C"/>
</dbReference>
<dbReference type="PROSITE" id="PS50043">
    <property type="entry name" value="HTH_LUXR_2"/>
    <property type="match status" value="1"/>
</dbReference>
<dbReference type="SMART" id="SM00448">
    <property type="entry name" value="REC"/>
    <property type="match status" value="1"/>
</dbReference>
<name>A0A841AZ48_9PSEU</name>
<dbReference type="CDD" id="cd17535">
    <property type="entry name" value="REC_NarL-like"/>
    <property type="match status" value="1"/>
</dbReference>
<dbReference type="RefSeq" id="WP_425491674.1">
    <property type="nucleotide sequence ID" value="NZ_JACHMX010000001.1"/>
</dbReference>
<evidence type="ECO:0000259" key="6">
    <source>
        <dbReference type="PROSITE" id="PS50043"/>
    </source>
</evidence>
<accession>A0A841AZ48</accession>
<dbReference type="InterPro" id="IPR058245">
    <property type="entry name" value="NreC/VraR/RcsB-like_REC"/>
</dbReference>
<dbReference type="GO" id="GO:0000160">
    <property type="term" value="P:phosphorelay signal transduction system"/>
    <property type="evidence" value="ECO:0007669"/>
    <property type="project" value="InterPro"/>
</dbReference>
<dbReference type="Gene3D" id="3.40.50.2300">
    <property type="match status" value="1"/>
</dbReference>
<dbReference type="Pfam" id="PF00072">
    <property type="entry name" value="Response_reg"/>
    <property type="match status" value="1"/>
</dbReference>
<protein>
    <submittedName>
        <fullName evidence="8">DNA-binding NarL/FixJ family response regulator</fullName>
    </submittedName>
</protein>
<evidence type="ECO:0000256" key="5">
    <source>
        <dbReference type="PROSITE-ProRule" id="PRU00169"/>
    </source>
</evidence>
<dbReference type="Pfam" id="PF00196">
    <property type="entry name" value="GerE"/>
    <property type="match status" value="1"/>
</dbReference>
<evidence type="ECO:0000256" key="2">
    <source>
        <dbReference type="ARBA" id="ARBA00023015"/>
    </source>
</evidence>
<keyword evidence="4" id="KW-0804">Transcription</keyword>
<dbReference type="PROSITE" id="PS00622">
    <property type="entry name" value="HTH_LUXR_1"/>
    <property type="match status" value="1"/>
</dbReference>
<dbReference type="AlphaFoldDB" id="A0A841AZ48"/>
<keyword evidence="9" id="KW-1185">Reference proteome</keyword>
<dbReference type="EMBL" id="JACHMX010000001">
    <property type="protein sequence ID" value="MBB5851368.1"/>
    <property type="molecule type" value="Genomic_DNA"/>
</dbReference>
<evidence type="ECO:0000256" key="3">
    <source>
        <dbReference type="ARBA" id="ARBA00023125"/>
    </source>
</evidence>
<keyword evidence="2" id="KW-0805">Transcription regulation</keyword>
<dbReference type="SUPFAM" id="SSF46894">
    <property type="entry name" value="C-terminal effector domain of the bipartite response regulators"/>
    <property type="match status" value="1"/>
</dbReference>
<reference evidence="8 9" key="1">
    <citation type="submission" date="2020-08" db="EMBL/GenBank/DDBJ databases">
        <title>Sequencing the genomes of 1000 actinobacteria strains.</title>
        <authorList>
            <person name="Klenk H.-P."/>
        </authorList>
    </citation>
    <scope>NUCLEOTIDE SEQUENCE [LARGE SCALE GENOMIC DNA]</scope>
    <source>
        <strain evidence="8 9">DSM 45272</strain>
    </source>
</reference>
<evidence type="ECO:0000256" key="1">
    <source>
        <dbReference type="ARBA" id="ARBA00022553"/>
    </source>
</evidence>
<dbReference type="GO" id="GO:0003677">
    <property type="term" value="F:DNA binding"/>
    <property type="evidence" value="ECO:0007669"/>
    <property type="project" value="UniProtKB-KW"/>
</dbReference>
<organism evidence="8 9">
    <name type="scientific">Amycolatopsis umgeniensis</name>
    <dbReference type="NCBI Taxonomy" id="336628"/>
    <lineage>
        <taxon>Bacteria</taxon>
        <taxon>Bacillati</taxon>
        <taxon>Actinomycetota</taxon>
        <taxon>Actinomycetes</taxon>
        <taxon>Pseudonocardiales</taxon>
        <taxon>Pseudonocardiaceae</taxon>
        <taxon>Amycolatopsis</taxon>
    </lineage>
</organism>
<dbReference type="PANTHER" id="PTHR43214">
    <property type="entry name" value="TWO-COMPONENT RESPONSE REGULATOR"/>
    <property type="match status" value="1"/>
</dbReference>
<evidence type="ECO:0000313" key="9">
    <source>
        <dbReference type="Proteomes" id="UP000580861"/>
    </source>
</evidence>
<keyword evidence="3 8" id="KW-0238">DNA-binding</keyword>
<feature type="domain" description="Response regulatory" evidence="7">
    <location>
        <begin position="11"/>
        <end position="127"/>
    </location>
</feature>
<evidence type="ECO:0000256" key="4">
    <source>
        <dbReference type="ARBA" id="ARBA00023163"/>
    </source>
</evidence>
<dbReference type="InterPro" id="IPR016032">
    <property type="entry name" value="Sig_transdc_resp-reg_C-effctor"/>
</dbReference>
<proteinExistence type="predicted"/>
<dbReference type="InterPro" id="IPR001789">
    <property type="entry name" value="Sig_transdc_resp-reg_receiver"/>
</dbReference>
<dbReference type="PRINTS" id="PR00038">
    <property type="entry name" value="HTHLUXR"/>
</dbReference>
<evidence type="ECO:0000259" key="7">
    <source>
        <dbReference type="PROSITE" id="PS50110"/>
    </source>
</evidence>
<comment type="caution">
    <text evidence="8">The sequence shown here is derived from an EMBL/GenBank/DDBJ whole genome shotgun (WGS) entry which is preliminary data.</text>
</comment>
<feature type="modified residue" description="4-aspartylphosphate" evidence="5">
    <location>
        <position position="62"/>
    </location>
</feature>
<feature type="domain" description="HTH luxR-type" evidence="6">
    <location>
        <begin position="159"/>
        <end position="224"/>
    </location>
</feature>
<dbReference type="GO" id="GO:0006355">
    <property type="term" value="P:regulation of DNA-templated transcription"/>
    <property type="evidence" value="ECO:0007669"/>
    <property type="project" value="InterPro"/>
</dbReference>
<dbReference type="InterPro" id="IPR011006">
    <property type="entry name" value="CheY-like_superfamily"/>
</dbReference>
<evidence type="ECO:0000313" key="8">
    <source>
        <dbReference type="EMBL" id="MBB5851368.1"/>
    </source>
</evidence>
<dbReference type="InterPro" id="IPR039420">
    <property type="entry name" value="WalR-like"/>
</dbReference>
<dbReference type="Proteomes" id="UP000580861">
    <property type="component" value="Unassembled WGS sequence"/>
</dbReference>
<sequence length="228" mass="24101">MVRSPGATMIRVLLADDEPLLRAGARLLLNQAGDIDVVAEASDGAEAIDVVRRMPVDVALMDIRMPRVDGLAAVEELGRVAPGVRVIMLTTFGDEAYVARALRAGAAGFLLKDTDPAQLIQAVRSAATGDAVLSPRIAKQVIDRFRDTDAADAESVARAKRRLEGLTARELDVLVRVGRGLGNAEIAGELRLSSGTVKIHVSRILAKLGCANRVQAAILAHDAGMLRG</sequence>
<dbReference type="PROSITE" id="PS50110">
    <property type="entry name" value="RESPONSE_REGULATORY"/>
    <property type="match status" value="1"/>
</dbReference>
<dbReference type="PANTHER" id="PTHR43214:SF24">
    <property type="entry name" value="TRANSCRIPTIONAL REGULATORY PROTEIN NARL-RELATED"/>
    <property type="match status" value="1"/>
</dbReference>
<dbReference type="CDD" id="cd06170">
    <property type="entry name" value="LuxR_C_like"/>
    <property type="match status" value="1"/>
</dbReference>